<dbReference type="AlphaFoldDB" id="A0A4R3K5D9"/>
<name>A0A4R3K5D9_9FIRM</name>
<organism evidence="2 3">
    <name type="scientific">Muricomes intestini</name>
    <dbReference type="NCBI Taxonomy" id="1796634"/>
    <lineage>
        <taxon>Bacteria</taxon>
        <taxon>Bacillati</taxon>
        <taxon>Bacillota</taxon>
        <taxon>Clostridia</taxon>
        <taxon>Lachnospirales</taxon>
        <taxon>Lachnospiraceae</taxon>
        <taxon>Muricomes</taxon>
    </lineage>
</organism>
<proteinExistence type="predicted"/>
<dbReference type="RefSeq" id="WP_243117406.1">
    <property type="nucleotide sequence ID" value="NZ_DAIPCY010000002.1"/>
</dbReference>
<dbReference type="Proteomes" id="UP000295726">
    <property type="component" value="Unassembled WGS sequence"/>
</dbReference>
<evidence type="ECO:0000259" key="1">
    <source>
        <dbReference type="Pfam" id="PF12652"/>
    </source>
</evidence>
<dbReference type="EMBL" id="SLZZ01000014">
    <property type="protein sequence ID" value="TCS77881.1"/>
    <property type="molecule type" value="Genomic_DNA"/>
</dbReference>
<accession>A0A4R3K5D9</accession>
<feature type="domain" description="Protein CotJB" evidence="1">
    <location>
        <begin position="68"/>
        <end position="147"/>
    </location>
</feature>
<evidence type="ECO:0000313" key="2">
    <source>
        <dbReference type="EMBL" id="TCS77881.1"/>
    </source>
</evidence>
<protein>
    <submittedName>
        <fullName evidence="2">Spore coat associated protein JA (CotJA)</fullName>
    </submittedName>
</protein>
<dbReference type="InterPro" id="IPR020256">
    <property type="entry name" value="Spore_coat_CotJA"/>
</dbReference>
<comment type="caution">
    <text evidence="2">The sequence shown here is derived from an EMBL/GenBank/DDBJ whole genome shotgun (WGS) entry which is preliminary data.</text>
</comment>
<keyword evidence="3" id="KW-1185">Reference proteome</keyword>
<dbReference type="Pfam" id="PF12652">
    <property type="entry name" value="CotJB"/>
    <property type="match status" value="1"/>
</dbReference>
<dbReference type="Pfam" id="PF11007">
    <property type="entry name" value="CotJA"/>
    <property type="match status" value="1"/>
</dbReference>
<gene>
    <name evidence="2" type="ORF">EDD59_11434</name>
</gene>
<evidence type="ECO:0000313" key="3">
    <source>
        <dbReference type="Proteomes" id="UP000295726"/>
    </source>
</evidence>
<sequence>MEANEALAIATVPCQQWGQLYEEGTALTNGTVFPDLNKPFYVTDTLVDSPVTMGKASTSLDPKQMEREQLMNKINQVSFFVNDLTLYLDTHGDDKEALKVLSDKGKERATLLDEFAEKYYPLTCDCIAKCSKAGEENLWANGPAPWEGACI</sequence>
<reference evidence="2 3" key="1">
    <citation type="submission" date="2019-03" db="EMBL/GenBank/DDBJ databases">
        <title>Genomic Encyclopedia of Type Strains, Phase IV (KMG-IV): sequencing the most valuable type-strain genomes for metagenomic binning, comparative biology and taxonomic classification.</title>
        <authorList>
            <person name="Goeker M."/>
        </authorList>
    </citation>
    <scope>NUCLEOTIDE SEQUENCE [LARGE SCALE GENOMIC DNA]</scope>
    <source>
        <strain evidence="2 3">DSM 29489</strain>
    </source>
</reference>
<dbReference type="InterPro" id="IPR024207">
    <property type="entry name" value="CotJB_dom"/>
</dbReference>